<dbReference type="SMART" id="SM00093">
    <property type="entry name" value="SERPIN"/>
    <property type="match status" value="1"/>
</dbReference>
<evidence type="ECO:0000259" key="3">
    <source>
        <dbReference type="SMART" id="SM00093"/>
    </source>
</evidence>
<dbReference type="PANTHER" id="PTHR11461:SF211">
    <property type="entry name" value="GH10112P-RELATED"/>
    <property type="match status" value="1"/>
</dbReference>
<reference evidence="4" key="2">
    <citation type="journal article" date="2021" name="PeerJ">
        <title>Extensive microbial diversity within the chicken gut microbiome revealed by metagenomics and culture.</title>
        <authorList>
            <person name="Gilroy R."/>
            <person name="Ravi A."/>
            <person name="Getino M."/>
            <person name="Pursley I."/>
            <person name="Horton D.L."/>
            <person name="Alikhan N.F."/>
            <person name="Baker D."/>
            <person name="Gharbi K."/>
            <person name="Hall N."/>
            <person name="Watson M."/>
            <person name="Adriaenssens E.M."/>
            <person name="Foster-Nyarko E."/>
            <person name="Jarju S."/>
            <person name="Secka A."/>
            <person name="Antonio M."/>
            <person name="Oren A."/>
            <person name="Chaudhuri R.R."/>
            <person name="La Ragione R."/>
            <person name="Hildebrand F."/>
            <person name="Pallen M.J."/>
        </authorList>
    </citation>
    <scope>NUCLEOTIDE SEQUENCE</scope>
    <source>
        <strain evidence="4">ChiHjej10B9-9673</strain>
    </source>
</reference>
<comment type="similarity">
    <text evidence="1">Belongs to the serpin family.</text>
</comment>
<reference evidence="4" key="1">
    <citation type="submission" date="2020-10" db="EMBL/GenBank/DDBJ databases">
        <authorList>
            <person name="Gilroy R."/>
        </authorList>
    </citation>
    <scope>NUCLEOTIDE SEQUENCE</scope>
    <source>
        <strain evidence="4">ChiHjej10B9-9673</strain>
    </source>
</reference>
<evidence type="ECO:0000256" key="2">
    <source>
        <dbReference type="SAM" id="Phobius"/>
    </source>
</evidence>
<dbReference type="Gene3D" id="2.30.39.10">
    <property type="entry name" value="Alpha-1-antitrypsin, domain 1"/>
    <property type="match status" value="1"/>
</dbReference>
<dbReference type="GO" id="GO:0004867">
    <property type="term" value="F:serine-type endopeptidase inhibitor activity"/>
    <property type="evidence" value="ECO:0007669"/>
    <property type="project" value="InterPro"/>
</dbReference>
<keyword evidence="2" id="KW-0472">Membrane</keyword>
<dbReference type="GO" id="GO:0005615">
    <property type="term" value="C:extracellular space"/>
    <property type="evidence" value="ECO:0007669"/>
    <property type="project" value="InterPro"/>
</dbReference>
<feature type="transmembrane region" description="Helical" evidence="2">
    <location>
        <begin position="34"/>
        <end position="53"/>
    </location>
</feature>
<evidence type="ECO:0000256" key="1">
    <source>
        <dbReference type="RuleBase" id="RU000411"/>
    </source>
</evidence>
<evidence type="ECO:0000313" key="5">
    <source>
        <dbReference type="Proteomes" id="UP000824001"/>
    </source>
</evidence>
<dbReference type="InterPro" id="IPR042178">
    <property type="entry name" value="Serpin_sf_1"/>
</dbReference>
<dbReference type="PROSITE" id="PS00284">
    <property type="entry name" value="SERPIN"/>
    <property type="match status" value="1"/>
</dbReference>
<dbReference type="InterPro" id="IPR042185">
    <property type="entry name" value="Serpin_sf_2"/>
</dbReference>
<keyword evidence="2" id="KW-1133">Transmembrane helix</keyword>
<organism evidence="4 5">
    <name type="scientific">Candidatus Scatomorpha merdipullorum</name>
    <dbReference type="NCBI Taxonomy" id="2840927"/>
    <lineage>
        <taxon>Bacteria</taxon>
        <taxon>Bacillati</taxon>
        <taxon>Bacillota</taxon>
        <taxon>Clostridia</taxon>
        <taxon>Eubacteriales</taxon>
        <taxon>Candidatus Scatomorpha</taxon>
    </lineage>
</organism>
<dbReference type="InterPro" id="IPR000215">
    <property type="entry name" value="Serpin_fam"/>
</dbReference>
<proteinExistence type="inferred from homology"/>
<protein>
    <recommendedName>
        <fullName evidence="3">Serpin domain-containing protein</fullName>
    </recommendedName>
</protein>
<accession>A0A9D1JVC2</accession>
<evidence type="ECO:0000313" key="4">
    <source>
        <dbReference type="EMBL" id="HIS66668.1"/>
    </source>
</evidence>
<dbReference type="SUPFAM" id="SSF56574">
    <property type="entry name" value="Serpins"/>
    <property type="match status" value="1"/>
</dbReference>
<dbReference type="PANTHER" id="PTHR11461">
    <property type="entry name" value="SERINE PROTEASE INHIBITOR, SERPIN"/>
    <property type="match status" value="1"/>
</dbReference>
<dbReference type="AlphaFoldDB" id="A0A9D1JVC2"/>
<name>A0A9D1JVC2_9FIRM</name>
<dbReference type="Pfam" id="PF00079">
    <property type="entry name" value="Serpin"/>
    <property type="match status" value="1"/>
</dbReference>
<dbReference type="InterPro" id="IPR023796">
    <property type="entry name" value="Serpin_dom"/>
</dbReference>
<sequence>MKGEDIYNGVTEIRDDLIEGAAAPQRRRPAKKRLLGTVAAVLAAALVAGYFLWPGSGPAVIEGYAIAEAEYPEMAPYPDESGLYAAADEAAYEAAYAEFEAQYDAWSDDVYARRNLDSHAAELADYLTSGAAQFLSGAEGENRALSPVNVYMALAMLAELTEGESRAQLLELLGAEDIEALRETAGDVWNAAYRDDGAIASILAASVWLRGDMDYKQEAMDALAEYYYASSFRGEMGSGEYDEAYRAWLNEQTGGLLGDAAAESGFDAETVLALAATVYFRSKWADEFNPDKTEGGVFRAPDGEVEAEFMRSSDGGYYYWADKFSAVSQGLESGGGMWFILPDKGVGVDELLADGSYMELALNPGEWADSSYIIINRSIPKFDISSGIDLAGGLKALGVTDVFDAETSDFSPMSDMEGVFVSSASHNARVAIDEEGVTAAAFTELAMAGAGAPPEEEVDFILDRPFIFVITTPNNLPLFVGVVNNPAA</sequence>
<gene>
    <name evidence="4" type="ORF">IAC18_03790</name>
</gene>
<feature type="domain" description="Serpin" evidence="3">
    <location>
        <begin position="133"/>
        <end position="486"/>
    </location>
</feature>
<dbReference type="InterPro" id="IPR023795">
    <property type="entry name" value="Serpin_CS"/>
</dbReference>
<dbReference type="InterPro" id="IPR036186">
    <property type="entry name" value="Serpin_sf"/>
</dbReference>
<dbReference type="Gene3D" id="3.30.497.10">
    <property type="entry name" value="Antithrombin, subunit I, domain 2"/>
    <property type="match status" value="1"/>
</dbReference>
<keyword evidence="2" id="KW-0812">Transmembrane</keyword>
<dbReference type="Proteomes" id="UP000824001">
    <property type="component" value="Unassembled WGS sequence"/>
</dbReference>
<dbReference type="EMBL" id="DVJK01000106">
    <property type="protein sequence ID" value="HIS66668.1"/>
    <property type="molecule type" value="Genomic_DNA"/>
</dbReference>
<comment type="caution">
    <text evidence="4">The sequence shown here is derived from an EMBL/GenBank/DDBJ whole genome shotgun (WGS) entry which is preliminary data.</text>
</comment>